<dbReference type="InterPro" id="IPR025248">
    <property type="entry name" value="DUF4007"/>
</dbReference>
<name>A0AB35TZW3_9FIRM</name>
<organism evidence="2 3">
    <name type="scientific">Grylomicrobium aquisgranensis</name>
    <dbReference type="NCBI Taxonomy" id="2926318"/>
    <lineage>
        <taxon>Bacteria</taxon>
        <taxon>Bacillati</taxon>
        <taxon>Bacillota</taxon>
        <taxon>Erysipelotrichia</taxon>
        <taxon>Erysipelotrichales</taxon>
        <taxon>Erysipelotrichaceae</taxon>
        <taxon>Grylomicrobium</taxon>
    </lineage>
</organism>
<dbReference type="AlphaFoldDB" id="A0AB35TZW3"/>
<evidence type="ECO:0000313" key="2">
    <source>
        <dbReference type="EMBL" id="MDX8418853.1"/>
    </source>
</evidence>
<protein>
    <submittedName>
        <fullName evidence="2">DUF4007 family protein</fullName>
    </submittedName>
</protein>
<evidence type="ECO:0000259" key="1">
    <source>
        <dbReference type="Pfam" id="PF13182"/>
    </source>
</evidence>
<keyword evidence="3" id="KW-1185">Reference proteome</keyword>
<dbReference type="Pfam" id="PF13182">
    <property type="entry name" value="DUF4007"/>
    <property type="match status" value="1"/>
</dbReference>
<dbReference type="RefSeq" id="WP_277652869.1">
    <property type="nucleotide sequence ID" value="NZ_JALBUR010000002.1"/>
</dbReference>
<reference evidence="2 3" key="1">
    <citation type="submission" date="2022-03" db="EMBL/GenBank/DDBJ databases">
        <title>Novel taxa within the pig intestine.</title>
        <authorList>
            <person name="Wylensek D."/>
            <person name="Bishof K."/>
            <person name="Afrizal A."/>
            <person name="Clavel T."/>
        </authorList>
    </citation>
    <scope>NUCLEOTIDE SEQUENCE [LARGE SCALE GENOMIC DNA]</scope>
    <source>
        <strain evidence="2 3">CLA-KB-P133</strain>
    </source>
</reference>
<evidence type="ECO:0000313" key="3">
    <source>
        <dbReference type="Proteomes" id="UP001286174"/>
    </source>
</evidence>
<comment type="caution">
    <text evidence="2">The sequence shown here is derived from an EMBL/GenBank/DDBJ whole genome shotgun (WGS) entry which is preliminary data.</text>
</comment>
<gene>
    <name evidence="2" type="ORF">MOZ60_01950</name>
</gene>
<proteinExistence type="predicted"/>
<feature type="domain" description="DUF4007" evidence="1">
    <location>
        <begin position="7"/>
        <end position="267"/>
    </location>
</feature>
<accession>A0AB35TZW3</accession>
<dbReference type="Proteomes" id="UP001286174">
    <property type="component" value="Unassembled WGS sequence"/>
</dbReference>
<dbReference type="EMBL" id="JALBUR010000002">
    <property type="protein sequence ID" value="MDX8418853.1"/>
    <property type="molecule type" value="Genomic_DNA"/>
</dbReference>
<sequence>MSLKLKRSESFYIREGWFEKAVNTINQKSPENIFRKNCGVKELGIGSNMVKGLKYWLEAAKIIEGKDNQLSDEFGKVLLTNDQYLDQKFSWFLIHYNLVSNQNDCPIFHFIFNADIQSFSKSDISEAIFERFEEEDPKVKKKAVDSDLSTFIKSYVTEEVITNPEDNYACPLAALKLIKKEKSQYRLTKPQYNSLSSLLVYYALMKLYPDTNHFDIDASMELENSPKKVFNLDKYMYIQYLDDLQRAGLVTVNKTAGLNTVYFEKRCTLSELYQMEARR</sequence>